<gene>
    <name evidence="1" type="ORF">DSY93_08765</name>
</gene>
<dbReference type="InterPro" id="IPR014710">
    <property type="entry name" value="RmlC-like_jellyroll"/>
</dbReference>
<dbReference type="AlphaFoldDB" id="A0A432GXR2"/>
<accession>A0A432GXR2</accession>
<evidence type="ECO:0000313" key="2">
    <source>
        <dbReference type="Proteomes" id="UP000288322"/>
    </source>
</evidence>
<reference evidence="1 2" key="1">
    <citation type="submission" date="2018-06" db="EMBL/GenBank/DDBJ databases">
        <title>Combined omics and stable isotope probing to characterize newly discovered Mariana Back-Arc vent microbial communities.</title>
        <authorList>
            <person name="Trembath-Reichert E."/>
            <person name="Huber J.A."/>
        </authorList>
    </citation>
    <scope>NUCLEOTIDE SEQUENCE [LARGE SCALE GENOMIC DNA]</scope>
    <source>
        <strain evidence="1">MAG 151</strain>
    </source>
</reference>
<dbReference type="EMBL" id="QNZH01000233">
    <property type="protein sequence ID" value="RTZ88296.1"/>
    <property type="molecule type" value="Genomic_DNA"/>
</dbReference>
<organism evidence="1 2">
    <name type="scientific">SAR324 cluster bacterium</name>
    <dbReference type="NCBI Taxonomy" id="2024889"/>
    <lineage>
        <taxon>Bacteria</taxon>
        <taxon>Deltaproteobacteria</taxon>
        <taxon>SAR324 cluster</taxon>
    </lineage>
</organism>
<feature type="non-terminal residue" evidence="1">
    <location>
        <position position="1"/>
    </location>
</feature>
<protein>
    <submittedName>
        <fullName evidence="1">Cupin domain-containing protein</fullName>
    </submittedName>
</protein>
<dbReference type="Gene3D" id="2.60.120.10">
    <property type="entry name" value="Jelly Rolls"/>
    <property type="match status" value="1"/>
</dbReference>
<proteinExistence type="predicted"/>
<dbReference type="Proteomes" id="UP000288322">
    <property type="component" value="Unassembled WGS sequence"/>
</dbReference>
<name>A0A432GXR2_9DELT</name>
<sequence length="87" mass="10001">PEQIKKDWNSRGYSFGIFKDYPGQVWADFVHKIDELVVLAEGEIEIEIEGKSEVPPIGKEVFIPAKAMHTVRNVGKTNNAWYYGYKK</sequence>
<comment type="caution">
    <text evidence="1">The sequence shown here is derived from an EMBL/GenBank/DDBJ whole genome shotgun (WGS) entry which is preliminary data.</text>
</comment>
<dbReference type="InterPro" id="IPR011051">
    <property type="entry name" value="RmlC_Cupin_sf"/>
</dbReference>
<evidence type="ECO:0000313" key="1">
    <source>
        <dbReference type="EMBL" id="RTZ88296.1"/>
    </source>
</evidence>
<dbReference type="SUPFAM" id="SSF51182">
    <property type="entry name" value="RmlC-like cupins"/>
    <property type="match status" value="1"/>
</dbReference>